<gene>
    <name evidence="3" type="ORF">SAMN05444277_11058</name>
</gene>
<evidence type="ECO:0000256" key="1">
    <source>
        <dbReference type="ARBA" id="ARBA00006817"/>
    </source>
</evidence>
<comment type="similarity">
    <text evidence="1">Belongs to the AHA1 family.</text>
</comment>
<dbReference type="Pfam" id="PF08327">
    <property type="entry name" value="AHSA1"/>
    <property type="match status" value="1"/>
</dbReference>
<accession>A0A1I5Y064</accession>
<dbReference type="AlphaFoldDB" id="A0A1I5Y064"/>
<reference evidence="3 4" key="1">
    <citation type="submission" date="2016-10" db="EMBL/GenBank/DDBJ databases">
        <authorList>
            <person name="de Groot N.N."/>
        </authorList>
    </citation>
    <scope>NUCLEOTIDE SEQUENCE [LARGE SCALE GENOMIC DNA]</scope>
    <source>
        <strain evidence="3 4">DSM 28286</strain>
    </source>
</reference>
<sequence>MQTSIQHKIFFSLPPNIVWEYLTKAELIEQWLMKNDFKPVVGYDFKFTTRALPNFNFDGVVYCKVLEVTPFKKLVYSWKGGPGNNKITLDSIVEWTLHEKDNGTELELNHTGFREADRNMFALMNTGWLKNMQKINELINTAKHGTNNP</sequence>
<feature type="domain" description="Activator of Hsp90 ATPase homologue 1/2-like C-terminal" evidence="2">
    <location>
        <begin position="13"/>
        <end position="139"/>
    </location>
</feature>
<organism evidence="3 4">
    <name type="scientific">Parafilimonas terrae</name>
    <dbReference type="NCBI Taxonomy" id="1465490"/>
    <lineage>
        <taxon>Bacteria</taxon>
        <taxon>Pseudomonadati</taxon>
        <taxon>Bacteroidota</taxon>
        <taxon>Chitinophagia</taxon>
        <taxon>Chitinophagales</taxon>
        <taxon>Chitinophagaceae</taxon>
        <taxon>Parafilimonas</taxon>
    </lineage>
</organism>
<dbReference type="SUPFAM" id="SSF55961">
    <property type="entry name" value="Bet v1-like"/>
    <property type="match status" value="1"/>
</dbReference>
<dbReference type="Gene3D" id="3.30.530.20">
    <property type="match status" value="1"/>
</dbReference>
<dbReference type="CDD" id="cd07814">
    <property type="entry name" value="SRPBCC_CalC_Aha1-like"/>
    <property type="match status" value="1"/>
</dbReference>
<dbReference type="InterPro" id="IPR013538">
    <property type="entry name" value="ASHA1/2-like_C"/>
</dbReference>
<dbReference type="OrthoDB" id="2355173at2"/>
<evidence type="ECO:0000313" key="3">
    <source>
        <dbReference type="EMBL" id="SFQ37544.1"/>
    </source>
</evidence>
<protein>
    <submittedName>
        <fullName evidence="3">Uncharacterized conserved protein YndB, AHSA1/START domain</fullName>
    </submittedName>
</protein>
<dbReference type="EMBL" id="FOXQ01000010">
    <property type="protein sequence ID" value="SFQ37544.1"/>
    <property type="molecule type" value="Genomic_DNA"/>
</dbReference>
<evidence type="ECO:0000313" key="4">
    <source>
        <dbReference type="Proteomes" id="UP000199031"/>
    </source>
</evidence>
<name>A0A1I5Y064_9BACT</name>
<proteinExistence type="inferred from homology"/>
<dbReference type="InterPro" id="IPR023393">
    <property type="entry name" value="START-like_dom_sf"/>
</dbReference>
<keyword evidence="4" id="KW-1185">Reference proteome</keyword>
<dbReference type="STRING" id="1465490.SAMN05444277_11058"/>
<dbReference type="RefSeq" id="WP_090660466.1">
    <property type="nucleotide sequence ID" value="NZ_FOXQ01000010.1"/>
</dbReference>
<dbReference type="Proteomes" id="UP000199031">
    <property type="component" value="Unassembled WGS sequence"/>
</dbReference>
<evidence type="ECO:0000259" key="2">
    <source>
        <dbReference type="Pfam" id="PF08327"/>
    </source>
</evidence>